<dbReference type="PROSITE" id="PS50022">
    <property type="entry name" value="FA58C_3"/>
    <property type="match status" value="1"/>
</dbReference>
<keyword evidence="4" id="KW-1185">Reference proteome</keyword>
<evidence type="ECO:0000313" key="4">
    <source>
        <dbReference type="Proteomes" id="UP001470230"/>
    </source>
</evidence>
<name>A0ABR2KV88_9EUKA</name>
<reference evidence="3 4" key="1">
    <citation type="submission" date="2024-04" db="EMBL/GenBank/DDBJ databases">
        <title>Tritrichomonas musculus Genome.</title>
        <authorList>
            <person name="Alves-Ferreira E."/>
            <person name="Grigg M."/>
            <person name="Lorenzi H."/>
            <person name="Galac M."/>
        </authorList>
    </citation>
    <scope>NUCLEOTIDE SEQUENCE [LARGE SCALE GENOMIC DNA]</scope>
    <source>
        <strain evidence="3 4">EAF2021</strain>
    </source>
</reference>
<dbReference type="EMBL" id="JAPFFF010000003">
    <property type="protein sequence ID" value="KAK8893885.1"/>
    <property type="molecule type" value="Genomic_DNA"/>
</dbReference>
<dbReference type="InterPro" id="IPR000210">
    <property type="entry name" value="BTB/POZ_dom"/>
</dbReference>
<dbReference type="Proteomes" id="UP001470230">
    <property type="component" value="Unassembled WGS sequence"/>
</dbReference>
<evidence type="ECO:0000259" key="1">
    <source>
        <dbReference type="PROSITE" id="PS50022"/>
    </source>
</evidence>
<proteinExistence type="predicted"/>
<dbReference type="PANTHER" id="PTHR24410:SF23">
    <property type="entry name" value="BTB DOMAIN-CONTAINING PROTEIN-RELATED"/>
    <property type="match status" value="1"/>
</dbReference>
<sequence>MIDEIVVDAPQPNFQPMKTGTLPFDLIIKNGLKKYEVHGIIMSSISKKIYKILSDDPKKKLIELDYPDRIDILSQVIDFCYGFNFTINSSNFEVTYLISADLEIPYLQNPSQEILEKSFTIQNVVTSLHFIHDAKGDIRPHITFIQQNFDEMMYQDAVKALPFEILDTILSSDELKVKDENSLAYWVSDVIKERGDSCVKLVDRLCLAYISDQAQLELCDRKEIDAHSFITSVRRAKQSQDPPSRRYLVKEQDIEKLIQTDNELKIQNPKDKSVEGIINYILSNQKKGIPEIRLTVSSTHDRYFLPKNLLELKNEHSVWYSEEWPKEQWIMYDFSPRMLNISAYTLRTSGGNKGSGHLKSWKIIGSNDQKKWILIDERKGVIDLNSNYAAVTFECTSPSFFRFIKIEQTDKNHHDDYSFILSCCEFFGRAVPKNIE</sequence>
<gene>
    <name evidence="3" type="ORF">M9Y10_022314</name>
</gene>
<feature type="domain" description="F5/8 type C" evidence="1">
    <location>
        <begin position="277"/>
        <end position="429"/>
    </location>
</feature>
<dbReference type="Gene3D" id="2.60.120.260">
    <property type="entry name" value="Galactose-binding domain-like"/>
    <property type="match status" value="1"/>
</dbReference>
<dbReference type="PANTHER" id="PTHR24410">
    <property type="entry name" value="HL07962P-RELATED"/>
    <property type="match status" value="1"/>
</dbReference>
<dbReference type="InterPro" id="IPR011333">
    <property type="entry name" value="SKP1/BTB/POZ_sf"/>
</dbReference>
<comment type="caution">
    <text evidence="3">The sequence shown here is derived from an EMBL/GenBank/DDBJ whole genome shotgun (WGS) entry which is preliminary data.</text>
</comment>
<dbReference type="Pfam" id="PF07707">
    <property type="entry name" value="BACK"/>
    <property type="match status" value="1"/>
</dbReference>
<accession>A0ABR2KV88</accession>
<organism evidence="3 4">
    <name type="scientific">Tritrichomonas musculus</name>
    <dbReference type="NCBI Taxonomy" id="1915356"/>
    <lineage>
        <taxon>Eukaryota</taxon>
        <taxon>Metamonada</taxon>
        <taxon>Parabasalia</taxon>
        <taxon>Tritrichomonadida</taxon>
        <taxon>Tritrichomonadidae</taxon>
        <taxon>Tritrichomonas</taxon>
    </lineage>
</organism>
<dbReference type="InterPro" id="IPR011705">
    <property type="entry name" value="BACK"/>
</dbReference>
<dbReference type="InterPro" id="IPR000421">
    <property type="entry name" value="FA58C"/>
</dbReference>
<dbReference type="SUPFAM" id="SSF54695">
    <property type="entry name" value="POZ domain"/>
    <property type="match status" value="1"/>
</dbReference>
<dbReference type="Gene3D" id="1.25.40.420">
    <property type="match status" value="1"/>
</dbReference>
<evidence type="ECO:0000313" key="3">
    <source>
        <dbReference type="EMBL" id="KAK8893885.1"/>
    </source>
</evidence>
<dbReference type="PROSITE" id="PS50097">
    <property type="entry name" value="BTB"/>
    <property type="match status" value="1"/>
</dbReference>
<dbReference type="InterPro" id="IPR051481">
    <property type="entry name" value="BTB-POZ/Galectin-3-binding"/>
</dbReference>
<dbReference type="SUPFAM" id="SSF49785">
    <property type="entry name" value="Galactose-binding domain-like"/>
    <property type="match status" value="1"/>
</dbReference>
<dbReference type="InterPro" id="IPR008979">
    <property type="entry name" value="Galactose-bd-like_sf"/>
</dbReference>
<dbReference type="Gene3D" id="3.30.710.10">
    <property type="entry name" value="Potassium Channel Kv1.1, Chain A"/>
    <property type="match status" value="1"/>
</dbReference>
<evidence type="ECO:0000259" key="2">
    <source>
        <dbReference type="PROSITE" id="PS50097"/>
    </source>
</evidence>
<dbReference type="Pfam" id="PF00754">
    <property type="entry name" value="F5_F8_type_C"/>
    <property type="match status" value="1"/>
</dbReference>
<feature type="domain" description="BTB" evidence="2">
    <location>
        <begin position="24"/>
        <end position="89"/>
    </location>
</feature>
<protein>
    <submittedName>
        <fullName evidence="3">Kelch-like protein 20</fullName>
    </submittedName>
</protein>